<dbReference type="GO" id="GO:0006777">
    <property type="term" value="P:Mo-molybdopterin cofactor biosynthetic process"/>
    <property type="evidence" value="ECO:0007669"/>
    <property type="project" value="UniProtKB-KW"/>
</dbReference>
<comment type="pathway">
    <text evidence="1">Cofactor biosynthesis; molybdopterin biosynthesis.</text>
</comment>
<dbReference type="Gene3D" id="2.170.190.11">
    <property type="entry name" value="Molybdopterin biosynthesis moea protein, domain 3"/>
    <property type="match status" value="1"/>
</dbReference>
<feature type="coiled-coil region" evidence="3">
    <location>
        <begin position="11"/>
        <end position="38"/>
    </location>
</feature>
<evidence type="ECO:0000313" key="5">
    <source>
        <dbReference type="EMBL" id="KXA99711.1"/>
    </source>
</evidence>
<keyword evidence="3" id="KW-0175">Coiled coil</keyword>
<dbReference type="Proteomes" id="UP000070520">
    <property type="component" value="Unassembled WGS sequence"/>
</dbReference>
<dbReference type="InterPro" id="IPR036135">
    <property type="entry name" value="MoeA_linker/N_sf"/>
</dbReference>
<dbReference type="AlphaFoldDB" id="A0A133UZV8"/>
<dbReference type="GO" id="GO:0005737">
    <property type="term" value="C:cytoplasm"/>
    <property type="evidence" value="ECO:0007669"/>
    <property type="project" value="TreeGrafter"/>
</dbReference>
<dbReference type="PATRIC" id="fig|1698272.3.peg.396"/>
<dbReference type="EMBL" id="LHXW01000028">
    <property type="protein sequence ID" value="KXA99711.1"/>
    <property type="molecule type" value="Genomic_DNA"/>
</dbReference>
<evidence type="ECO:0000313" key="6">
    <source>
        <dbReference type="Proteomes" id="UP000070520"/>
    </source>
</evidence>
<dbReference type="Gene3D" id="3.40.980.10">
    <property type="entry name" value="MoaB/Mog-like domain"/>
    <property type="match status" value="1"/>
</dbReference>
<dbReference type="InterPro" id="IPR005110">
    <property type="entry name" value="MoeA_linker/N"/>
</dbReference>
<dbReference type="InterPro" id="IPR001453">
    <property type="entry name" value="MoaB/Mog_dom"/>
</dbReference>
<dbReference type="SUPFAM" id="SSF53218">
    <property type="entry name" value="Molybdenum cofactor biosynthesis proteins"/>
    <property type="match status" value="1"/>
</dbReference>
<dbReference type="UniPathway" id="UPA00344"/>
<dbReference type="Pfam" id="PF03453">
    <property type="entry name" value="MoeA_N"/>
    <property type="match status" value="1"/>
</dbReference>
<dbReference type="InterPro" id="IPR005111">
    <property type="entry name" value="MoeA_C_domain_IV"/>
</dbReference>
<evidence type="ECO:0000259" key="4">
    <source>
        <dbReference type="SMART" id="SM00852"/>
    </source>
</evidence>
<evidence type="ECO:0000256" key="2">
    <source>
        <dbReference type="ARBA" id="ARBA00023150"/>
    </source>
</evidence>
<dbReference type="NCBIfam" id="NF045515">
    <property type="entry name" value="Glp_gephyrin"/>
    <property type="match status" value="1"/>
</dbReference>
<keyword evidence="6" id="KW-1185">Reference proteome</keyword>
<gene>
    <name evidence="5" type="ORF">AKJ42_02665</name>
</gene>
<dbReference type="PANTHER" id="PTHR10192:SF5">
    <property type="entry name" value="GEPHYRIN"/>
    <property type="match status" value="1"/>
</dbReference>
<keyword evidence="2" id="KW-0501">Molybdenum cofactor biosynthesis</keyword>
<dbReference type="Gene3D" id="3.90.105.10">
    <property type="entry name" value="Molybdopterin biosynthesis moea protein, domain 2"/>
    <property type="match status" value="1"/>
</dbReference>
<dbReference type="Gene3D" id="2.40.340.10">
    <property type="entry name" value="MoeA, C-terminal, domain IV"/>
    <property type="match status" value="1"/>
</dbReference>
<comment type="caution">
    <text evidence="5">The sequence shown here is derived from an EMBL/GenBank/DDBJ whole genome shotgun (WGS) entry which is preliminary data.</text>
</comment>
<dbReference type="CDD" id="cd00887">
    <property type="entry name" value="MoeA"/>
    <property type="match status" value="1"/>
</dbReference>
<evidence type="ECO:0000256" key="1">
    <source>
        <dbReference type="ARBA" id="ARBA00005046"/>
    </source>
</evidence>
<dbReference type="PANTHER" id="PTHR10192">
    <property type="entry name" value="MOLYBDOPTERIN BIOSYNTHESIS PROTEIN"/>
    <property type="match status" value="1"/>
</dbReference>
<dbReference type="SUPFAM" id="SSF63867">
    <property type="entry name" value="MoeA C-terminal domain-like"/>
    <property type="match status" value="1"/>
</dbReference>
<dbReference type="InterPro" id="IPR038987">
    <property type="entry name" value="MoeA-like"/>
</dbReference>
<dbReference type="FunFam" id="2.170.190.11:FF:000001">
    <property type="entry name" value="Molybdopterin molybdenumtransferase"/>
    <property type="match status" value="1"/>
</dbReference>
<proteinExistence type="predicted"/>
<feature type="domain" description="MoaB/Mog" evidence="4">
    <location>
        <begin position="189"/>
        <end position="325"/>
    </location>
</feature>
<accession>A0A133UZV8</accession>
<sequence length="411" mass="43810">MSVRMKGFSSYTRLEEALDKIVSRVNRVEEEIVSLNESFGRVLSNDVISGVNVPPFDRAAMDGYAVQASDTFGADENNPINLHIVGRSDIGTPPDAKVQEGEAVEIMTGAVMPEGADAVAMIEYTQREDDELEVLSPVSPGKNVSSKGEDVKVGQTVLEKGHCLRPQDVGMLASIGTTKVGVARKPEVGITPTGIELREPGESLEPGEITESNSYSLEAAVKDSGGDPSRLEVVPDEFDSLKESIGNASNFDMLLLSGSTSVGKRDLAPDAISELGELIFHGVAIRPGGPTAFGVVDDTPVFALAGFPVASLVAFETLARPAIRYMQGLPADRGRPKVKAKLERKISSSLGRADVVRVEIKEVGERLRVSPIRVTGSSILSSMTRADGYVIVPEDVEGFGKDAEVRVELLC</sequence>
<dbReference type="NCBIfam" id="TIGR00177">
    <property type="entry name" value="molyb_syn"/>
    <property type="match status" value="1"/>
</dbReference>
<name>A0A133UZV8_9EURY</name>
<dbReference type="Pfam" id="PF03454">
    <property type="entry name" value="MoeA_C"/>
    <property type="match status" value="1"/>
</dbReference>
<evidence type="ECO:0000256" key="3">
    <source>
        <dbReference type="SAM" id="Coils"/>
    </source>
</evidence>
<dbReference type="InterPro" id="IPR036425">
    <property type="entry name" value="MoaB/Mog-like_dom_sf"/>
</dbReference>
<organism evidence="5 6">
    <name type="scientific">candidate division MSBL1 archaeon SCGC-AAA261C02</name>
    <dbReference type="NCBI Taxonomy" id="1698272"/>
    <lineage>
        <taxon>Archaea</taxon>
        <taxon>Methanobacteriati</taxon>
        <taxon>Methanobacteriota</taxon>
        <taxon>candidate division MSBL1</taxon>
    </lineage>
</organism>
<dbReference type="SUPFAM" id="SSF63882">
    <property type="entry name" value="MoeA N-terminal region -like"/>
    <property type="match status" value="1"/>
</dbReference>
<reference evidence="5 6" key="1">
    <citation type="journal article" date="2016" name="Sci. Rep.">
        <title>Metabolic traits of an uncultured archaeal lineage -MSBL1- from brine pools of the Red Sea.</title>
        <authorList>
            <person name="Mwirichia R."/>
            <person name="Alam I."/>
            <person name="Rashid M."/>
            <person name="Vinu M."/>
            <person name="Ba-Alawi W."/>
            <person name="Anthony Kamau A."/>
            <person name="Kamanda Ngugi D."/>
            <person name="Goker M."/>
            <person name="Klenk H.P."/>
            <person name="Bajic V."/>
            <person name="Stingl U."/>
        </authorList>
    </citation>
    <scope>NUCLEOTIDE SEQUENCE [LARGE SCALE GENOMIC DNA]</scope>
    <source>
        <strain evidence="5">SCGC-AAA261C02</strain>
    </source>
</reference>
<dbReference type="Pfam" id="PF00994">
    <property type="entry name" value="MoCF_biosynth"/>
    <property type="match status" value="1"/>
</dbReference>
<protein>
    <recommendedName>
        <fullName evidence="4">MoaB/Mog domain-containing protein</fullName>
    </recommendedName>
</protein>
<dbReference type="GO" id="GO:0061599">
    <property type="term" value="F:molybdopterin molybdotransferase activity"/>
    <property type="evidence" value="ECO:0007669"/>
    <property type="project" value="TreeGrafter"/>
</dbReference>
<dbReference type="SMART" id="SM00852">
    <property type="entry name" value="MoCF_biosynth"/>
    <property type="match status" value="1"/>
</dbReference>
<dbReference type="InterPro" id="IPR036688">
    <property type="entry name" value="MoeA_C_domain_IV_sf"/>
</dbReference>